<protein>
    <submittedName>
        <fullName evidence="3">WecB/TagA/CpsF family glycosyltransferase</fullName>
    </submittedName>
</protein>
<evidence type="ECO:0000256" key="2">
    <source>
        <dbReference type="ARBA" id="ARBA00022679"/>
    </source>
</evidence>
<gene>
    <name evidence="3" type="ORF">GBA63_03070</name>
</gene>
<keyword evidence="1" id="KW-0328">Glycosyltransferase</keyword>
<dbReference type="GO" id="GO:0016758">
    <property type="term" value="F:hexosyltransferase activity"/>
    <property type="evidence" value="ECO:0007669"/>
    <property type="project" value="TreeGrafter"/>
</dbReference>
<keyword evidence="4" id="KW-1185">Reference proteome</keyword>
<proteinExistence type="predicted"/>
<evidence type="ECO:0000256" key="1">
    <source>
        <dbReference type="ARBA" id="ARBA00022676"/>
    </source>
</evidence>
<dbReference type="AlphaFoldDB" id="A0A6G8Q5N0"/>
<dbReference type="KEGG" id="rub:GBA63_03070"/>
<evidence type="ECO:0000313" key="4">
    <source>
        <dbReference type="Proteomes" id="UP000501452"/>
    </source>
</evidence>
<dbReference type="EMBL" id="CP045119">
    <property type="protein sequence ID" value="QIN81729.1"/>
    <property type="molecule type" value="Genomic_DNA"/>
</dbReference>
<dbReference type="Proteomes" id="UP000501452">
    <property type="component" value="Chromosome"/>
</dbReference>
<dbReference type="CDD" id="cd06533">
    <property type="entry name" value="Glyco_transf_WecG_TagA"/>
    <property type="match status" value="1"/>
</dbReference>
<evidence type="ECO:0000313" key="3">
    <source>
        <dbReference type="EMBL" id="QIN81729.1"/>
    </source>
</evidence>
<keyword evidence="2 3" id="KW-0808">Transferase</keyword>
<dbReference type="InterPro" id="IPR004629">
    <property type="entry name" value="WecG_TagA_CpsF"/>
</dbReference>
<name>A0A6G8Q5N0_9ACTN</name>
<sequence>MGGAVSGAGGRHLALPAGPAVSRPGRVDVLGVGVDPVTVEGLHAEIRRLVRRRGGVVLNVNAHCLNLCYEDPGLRRFFGAADLVFCDGAGVRLAAKILGGSLPERITYADWLPRLATFAESEGLSLFFLGARPGVAEKAARRLRSTRPGLEIVGIHHGFFDHAANSPENGAVVAEINAAGPDLLLLGLGMPLQERWLMENLENLNVGAALTGGAFLDYAAGNLRRGPRLLTDNGLEWLARLLVEPRRLWRRYLLGNPVFLARVVGQRLRMVDGSRKRQEM</sequence>
<dbReference type="PANTHER" id="PTHR34136">
    <property type="match status" value="1"/>
</dbReference>
<accession>A0A6G8Q5N0</accession>
<dbReference type="PANTHER" id="PTHR34136:SF1">
    <property type="entry name" value="UDP-N-ACETYL-D-MANNOSAMINURONIC ACID TRANSFERASE"/>
    <property type="match status" value="1"/>
</dbReference>
<reference evidence="3 4" key="1">
    <citation type="submission" date="2019-10" db="EMBL/GenBank/DDBJ databases">
        <title>Rubrobacter sp nov SCSIO 52090 isolated from a deep-sea sediment in the South China Sea.</title>
        <authorList>
            <person name="Chen R.W."/>
        </authorList>
    </citation>
    <scope>NUCLEOTIDE SEQUENCE [LARGE SCALE GENOMIC DNA]</scope>
    <source>
        <strain evidence="3 4">SCSIO 52909</strain>
    </source>
</reference>
<dbReference type="Pfam" id="PF03808">
    <property type="entry name" value="Glyco_tran_WecG"/>
    <property type="match status" value="1"/>
</dbReference>
<organism evidence="3 4">
    <name type="scientific">Rubrobacter tropicus</name>
    <dbReference type="NCBI Taxonomy" id="2653851"/>
    <lineage>
        <taxon>Bacteria</taxon>
        <taxon>Bacillati</taxon>
        <taxon>Actinomycetota</taxon>
        <taxon>Rubrobacteria</taxon>
        <taxon>Rubrobacterales</taxon>
        <taxon>Rubrobacteraceae</taxon>
        <taxon>Rubrobacter</taxon>
    </lineage>
</organism>
<dbReference type="NCBIfam" id="TIGR00696">
    <property type="entry name" value="wecG_tagA_cpsF"/>
    <property type="match status" value="1"/>
</dbReference>